<protein>
    <recommendedName>
        <fullName evidence="3">C2H2-type domain-containing protein</fullName>
    </recommendedName>
</protein>
<gene>
    <name evidence="4" type="ORF">MCOR_18899</name>
</gene>
<feature type="region of interest" description="Disordered" evidence="2">
    <location>
        <begin position="123"/>
        <end position="142"/>
    </location>
</feature>
<keyword evidence="1" id="KW-0862">Zinc</keyword>
<dbReference type="Gene3D" id="3.30.160.60">
    <property type="entry name" value="Classic Zinc Finger"/>
    <property type="match status" value="1"/>
</dbReference>
<evidence type="ECO:0000313" key="4">
    <source>
        <dbReference type="EMBL" id="CAC5383126.1"/>
    </source>
</evidence>
<feature type="domain" description="C2H2-type" evidence="3">
    <location>
        <begin position="10"/>
        <end position="38"/>
    </location>
</feature>
<proteinExistence type="predicted"/>
<dbReference type="EMBL" id="CACVKT020003353">
    <property type="protein sequence ID" value="CAC5383126.1"/>
    <property type="molecule type" value="Genomic_DNA"/>
</dbReference>
<reference evidence="4 5" key="1">
    <citation type="submission" date="2020-06" db="EMBL/GenBank/DDBJ databases">
        <authorList>
            <person name="Li R."/>
            <person name="Bekaert M."/>
        </authorList>
    </citation>
    <scope>NUCLEOTIDE SEQUENCE [LARGE SCALE GENOMIC DNA]</scope>
    <source>
        <strain evidence="5">wild</strain>
    </source>
</reference>
<organism evidence="4 5">
    <name type="scientific">Mytilus coruscus</name>
    <name type="common">Sea mussel</name>
    <dbReference type="NCBI Taxonomy" id="42192"/>
    <lineage>
        <taxon>Eukaryota</taxon>
        <taxon>Metazoa</taxon>
        <taxon>Spiralia</taxon>
        <taxon>Lophotrochozoa</taxon>
        <taxon>Mollusca</taxon>
        <taxon>Bivalvia</taxon>
        <taxon>Autobranchia</taxon>
        <taxon>Pteriomorphia</taxon>
        <taxon>Mytilida</taxon>
        <taxon>Mytiloidea</taxon>
        <taxon>Mytilidae</taxon>
        <taxon>Mytilinae</taxon>
        <taxon>Mytilus</taxon>
    </lineage>
</organism>
<evidence type="ECO:0000259" key="3">
    <source>
        <dbReference type="PROSITE" id="PS50157"/>
    </source>
</evidence>
<dbReference type="PROSITE" id="PS50157">
    <property type="entry name" value="ZINC_FINGER_C2H2_2"/>
    <property type="match status" value="2"/>
</dbReference>
<dbReference type="Pfam" id="PF13894">
    <property type="entry name" value="zf-C2H2_4"/>
    <property type="match status" value="1"/>
</dbReference>
<feature type="domain" description="C2H2-type" evidence="3">
    <location>
        <begin position="42"/>
        <end position="70"/>
    </location>
</feature>
<keyword evidence="1" id="KW-0479">Metal-binding</keyword>
<dbReference type="GO" id="GO:0008270">
    <property type="term" value="F:zinc ion binding"/>
    <property type="evidence" value="ECO:0007669"/>
    <property type="project" value="UniProtKB-KW"/>
</dbReference>
<dbReference type="InterPro" id="IPR013087">
    <property type="entry name" value="Znf_C2H2_type"/>
</dbReference>
<evidence type="ECO:0000256" key="1">
    <source>
        <dbReference type="PROSITE-ProRule" id="PRU00042"/>
    </source>
</evidence>
<name>A0A6J8BHL3_MYTCO</name>
<dbReference type="SMART" id="SM00355">
    <property type="entry name" value="ZnF_C2H2"/>
    <property type="match status" value="2"/>
</dbReference>
<accession>A0A6J8BHL3</accession>
<dbReference type="AlphaFoldDB" id="A0A6J8BHL3"/>
<evidence type="ECO:0000313" key="5">
    <source>
        <dbReference type="Proteomes" id="UP000507470"/>
    </source>
</evidence>
<dbReference type="Proteomes" id="UP000507470">
    <property type="component" value="Unassembled WGS sequence"/>
</dbReference>
<keyword evidence="5" id="KW-1185">Reference proteome</keyword>
<dbReference type="OrthoDB" id="6167939at2759"/>
<keyword evidence="1" id="KW-0863">Zinc-finger</keyword>
<evidence type="ECO:0000256" key="2">
    <source>
        <dbReference type="SAM" id="MobiDB-lite"/>
    </source>
</evidence>
<dbReference type="PROSITE" id="PS00028">
    <property type="entry name" value="ZINC_FINGER_C2H2_1"/>
    <property type="match status" value="1"/>
</dbReference>
<sequence length="180" mass="21201">MDRKGSENRIMCEHCFKWYSCNKSYKRHIKEVHSANYKTERIKCLICRKTFSRNSHFRRHTRKFHRETETIDTFKVTIQNESRYDAHGHLMEKESMFHDTPTFEEPTFSEITECNEFDITTAGVSNEEGEDESEIGNRKQKKKTDDEFVTETCLLNVILGITYAKSHIQATPSAYNKGMP</sequence>